<organism evidence="6 7">
    <name type="scientific">Coprinopsis cinerea (strain Okayama-7 / 130 / ATCC MYA-4618 / FGSC 9003)</name>
    <name type="common">Inky cap fungus</name>
    <name type="synonym">Hormographiella aspergillata</name>
    <dbReference type="NCBI Taxonomy" id="240176"/>
    <lineage>
        <taxon>Eukaryota</taxon>
        <taxon>Fungi</taxon>
        <taxon>Dikarya</taxon>
        <taxon>Basidiomycota</taxon>
        <taxon>Agaricomycotina</taxon>
        <taxon>Agaricomycetes</taxon>
        <taxon>Agaricomycetidae</taxon>
        <taxon>Agaricales</taxon>
        <taxon>Agaricineae</taxon>
        <taxon>Psathyrellaceae</taxon>
        <taxon>Coprinopsis</taxon>
    </lineage>
</organism>
<name>A8P300_COPC7</name>
<dbReference type="Gene3D" id="6.10.140.2220">
    <property type="match status" value="1"/>
</dbReference>
<accession>A8P300</accession>
<dbReference type="Pfam" id="PF01753">
    <property type="entry name" value="zf-MYND"/>
    <property type="match status" value="1"/>
</dbReference>
<evidence type="ECO:0000313" key="6">
    <source>
        <dbReference type="EMBL" id="EAU83370.2"/>
    </source>
</evidence>
<keyword evidence="7" id="KW-1185">Reference proteome</keyword>
<protein>
    <recommendedName>
        <fullName evidence="5">MYND-type domain-containing protein</fullName>
    </recommendedName>
</protein>
<keyword evidence="2 4" id="KW-0863">Zinc-finger</keyword>
<dbReference type="GeneID" id="6015021"/>
<keyword evidence="3" id="KW-0862">Zinc</keyword>
<dbReference type="RefSeq" id="XP_001838436.2">
    <property type="nucleotide sequence ID" value="XM_001838384.2"/>
</dbReference>
<dbReference type="SUPFAM" id="SSF144232">
    <property type="entry name" value="HIT/MYND zinc finger-like"/>
    <property type="match status" value="1"/>
</dbReference>
<evidence type="ECO:0000256" key="3">
    <source>
        <dbReference type="ARBA" id="ARBA00022833"/>
    </source>
</evidence>
<feature type="domain" description="MYND-type" evidence="5">
    <location>
        <begin position="417"/>
        <end position="465"/>
    </location>
</feature>
<sequence>MSKISPQVIADAKDGARSALRALANTLTKDNYVLSALDATLVHLRPESLPTDSRTEFYTMVTFPMEDVFASLTACVNSSRFVAPSNKEGTVSRLLAHLQGILSWIVTWLRLTLKTARPSELGEVVHPLCYTVVLMIQLDDKLRRAILLSRTSAELLRMAWLVPLVDNHGRPLLAPAGDTDLSKPDAIVTLLNEYVLSHPEIGGWKMFLEQVMESDLTMDGFCKNFVARVELLPKERHKFGIAMETIQEQLVTLGFTIALLVDIKPLHQRLVKMGILRKWASAIVSLQRELIPRRRFLCATQGLRAASQPHQDPIRGAADVINTGILPLITEGLINASKDDYLEEYSSVRTVYILKAISYHPRTLRALVKAIRAMPPGATWSSVGAKSKLIADTTWKAFTDGINDRFNILTDRSRPTLNLCDNELHVHADGMDRKRSKKCGRCHSVVYCSSACQHEDWERRHQRECKGMARAYRIHEASHLHYGQNSRTFHVQLARMAFLGIVDELDATVRSKYPTRSRHECIVLVDMNGCLSALDTKVDLLPISDYLAERKKFLVPGCTAIDGRADAIYHRFLAGNPPENRVLVLGTLGYNPQFRITTLLELENREGDWVTINNVARFE</sequence>
<proteinExistence type="predicted"/>
<dbReference type="HOGENOM" id="CLU_032826_0_0_1"/>
<comment type="caution">
    <text evidence="6">The sequence shown here is derived from an EMBL/GenBank/DDBJ whole genome shotgun (WGS) entry which is preliminary data.</text>
</comment>
<keyword evidence="1" id="KW-0479">Metal-binding</keyword>
<dbReference type="OrthoDB" id="3066878at2759"/>
<gene>
    <name evidence="6" type="ORF">CC1G_09064</name>
</gene>
<dbReference type="AlphaFoldDB" id="A8P300"/>
<evidence type="ECO:0000256" key="2">
    <source>
        <dbReference type="ARBA" id="ARBA00022771"/>
    </source>
</evidence>
<dbReference type="VEuPathDB" id="FungiDB:CC1G_09064"/>
<dbReference type="InParanoid" id="A8P300"/>
<evidence type="ECO:0000259" key="5">
    <source>
        <dbReference type="PROSITE" id="PS50865"/>
    </source>
</evidence>
<evidence type="ECO:0000256" key="4">
    <source>
        <dbReference type="PROSITE-ProRule" id="PRU00134"/>
    </source>
</evidence>
<dbReference type="Proteomes" id="UP000001861">
    <property type="component" value="Unassembled WGS sequence"/>
</dbReference>
<dbReference type="KEGG" id="cci:CC1G_09064"/>
<reference evidence="6 7" key="1">
    <citation type="journal article" date="2010" name="Proc. Natl. Acad. Sci. U.S.A.">
        <title>Insights into evolution of multicellular fungi from the assembled chromosomes of the mushroom Coprinopsis cinerea (Coprinus cinereus).</title>
        <authorList>
            <person name="Stajich J.E."/>
            <person name="Wilke S.K."/>
            <person name="Ahren D."/>
            <person name="Au C.H."/>
            <person name="Birren B.W."/>
            <person name="Borodovsky M."/>
            <person name="Burns C."/>
            <person name="Canback B."/>
            <person name="Casselton L.A."/>
            <person name="Cheng C.K."/>
            <person name="Deng J."/>
            <person name="Dietrich F.S."/>
            <person name="Fargo D.C."/>
            <person name="Farman M.L."/>
            <person name="Gathman A.C."/>
            <person name="Goldberg J."/>
            <person name="Guigo R."/>
            <person name="Hoegger P.J."/>
            <person name="Hooker J.B."/>
            <person name="Huggins A."/>
            <person name="James T.Y."/>
            <person name="Kamada T."/>
            <person name="Kilaru S."/>
            <person name="Kodira C."/>
            <person name="Kues U."/>
            <person name="Kupfer D."/>
            <person name="Kwan H.S."/>
            <person name="Lomsadze A."/>
            <person name="Li W."/>
            <person name="Lilly W.W."/>
            <person name="Ma L.J."/>
            <person name="Mackey A.J."/>
            <person name="Manning G."/>
            <person name="Martin F."/>
            <person name="Muraguchi H."/>
            <person name="Natvig D.O."/>
            <person name="Palmerini H."/>
            <person name="Ramesh M.A."/>
            <person name="Rehmeyer C.J."/>
            <person name="Roe B.A."/>
            <person name="Shenoy N."/>
            <person name="Stanke M."/>
            <person name="Ter-Hovhannisyan V."/>
            <person name="Tunlid A."/>
            <person name="Velagapudi R."/>
            <person name="Vision T.J."/>
            <person name="Zeng Q."/>
            <person name="Zolan M.E."/>
            <person name="Pukkila P.J."/>
        </authorList>
    </citation>
    <scope>NUCLEOTIDE SEQUENCE [LARGE SCALE GENOMIC DNA]</scope>
    <source>
        <strain evidence="7">Okayama-7 / 130 / ATCC MYA-4618 / FGSC 9003</strain>
    </source>
</reference>
<dbReference type="PROSITE" id="PS50865">
    <property type="entry name" value="ZF_MYND_2"/>
    <property type="match status" value="1"/>
</dbReference>
<evidence type="ECO:0000313" key="7">
    <source>
        <dbReference type="Proteomes" id="UP000001861"/>
    </source>
</evidence>
<dbReference type="EMBL" id="AACS02000004">
    <property type="protein sequence ID" value="EAU83370.2"/>
    <property type="molecule type" value="Genomic_DNA"/>
</dbReference>
<evidence type="ECO:0000256" key="1">
    <source>
        <dbReference type="ARBA" id="ARBA00022723"/>
    </source>
</evidence>
<dbReference type="GO" id="GO:0008270">
    <property type="term" value="F:zinc ion binding"/>
    <property type="evidence" value="ECO:0007669"/>
    <property type="project" value="UniProtKB-KW"/>
</dbReference>
<dbReference type="InterPro" id="IPR002893">
    <property type="entry name" value="Znf_MYND"/>
</dbReference>